<dbReference type="InterPro" id="IPR015867">
    <property type="entry name" value="N-reg_PII/ATP_PRibTrfase_C"/>
</dbReference>
<keyword evidence="3" id="KW-1185">Reference proteome</keyword>
<evidence type="ECO:0000313" key="3">
    <source>
        <dbReference type="Proteomes" id="UP001082899"/>
    </source>
</evidence>
<dbReference type="EMBL" id="JAPMXC010000004">
    <property type="protein sequence ID" value="MCY0388426.1"/>
    <property type="molecule type" value="Genomic_DNA"/>
</dbReference>
<dbReference type="RefSeq" id="WP_267848319.1">
    <property type="nucleotide sequence ID" value="NZ_JAPMXC010000004.1"/>
</dbReference>
<sequence>MNAYQVTFFTEQNRRHNHTSIGEWLLKFTKEHGAKGGTLVSGAEGFDHLGKFHSIGFFELADQPIAVTVSIDEENFQQLAAALANENVDIAYVKIPVELGRLGAGWK</sequence>
<dbReference type="SUPFAM" id="SSF54913">
    <property type="entry name" value="GlnB-like"/>
    <property type="match status" value="1"/>
</dbReference>
<comment type="similarity">
    <text evidence="1">Belongs to the UPF0166 family.</text>
</comment>
<gene>
    <name evidence="2" type="ORF">OVY01_14535</name>
</gene>
<dbReference type="Pfam" id="PF02641">
    <property type="entry name" value="DUF190"/>
    <property type="match status" value="1"/>
</dbReference>
<name>A0ABT3ZPE6_9BURK</name>
<dbReference type="Proteomes" id="UP001082899">
    <property type="component" value="Unassembled WGS sequence"/>
</dbReference>
<comment type="caution">
    <text evidence="2">The sequence shown here is derived from an EMBL/GenBank/DDBJ whole genome shotgun (WGS) entry which is preliminary data.</text>
</comment>
<proteinExistence type="inferred from homology"/>
<organism evidence="2 3">
    <name type="scientific">Robbsia betulipollinis</name>
    <dbReference type="NCBI Taxonomy" id="2981849"/>
    <lineage>
        <taxon>Bacteria</taxon>
        <taxon>Pseudomonadati</taxon>
        <taxon>Pseudomonadota</taxon>
        <taxon>Betaproteobacteria</taxon>
        <taxon>Burkholderiales</taxon>
        <taxon>Burkholderiaceae</taxon>
        <taxon>Robbsia</taxon>
    </lineage>
</organism>
<protein>
    <submittedName>
        <fullName evidence="2">DUF190 domain-containing protein</fullName>
    </submittedName>
</protein>
<reference evidence="2" key="1">
    <citation type="submission" date="2022-11" db="EMBL/GenBank/DDBJ databases">
        <title>Robbsia betulipollinis sp. nov., isolated from pollen of birch (Betula pendula).</title>
        <authorList>
            <person name="Shi H."/>
            <person name="Ambika Manirajan B."/>
            <person name="Ratering S."/>
            <person name="Geissler-Plaum R."/>
            <person name="Schnell S."/>
        </authorList>
    </citation>
    <scope>NUCLEOTIDE SEQUENCE</scope>
    <source>
        <strain evidence="2">Bb-Pol-6</strain>
    </source>
</reference>
<accession>A0ABT3ZPE6</accession>
<dbReference type="Gene3D" id="3.30.70.120">
    <property type="match status" value="1"/>
</dbReference>
<evidence type="ECO:0000256" key="1">
    <source>
        <dbReference type="ARBA" id="ARBA00010554"/>
    </source>
</evidence>
<dbReference type="InterPro" id="IPR003793">
    <property type="entry name" value="UPF0166"/>
</dbReference>
<dbReference type="InterPro" id="IPR011322">
    <property type="entry name" value="N-reg_PII-like_a/b"/>
</dbReference>
<evidence type="ECO:0000313" key="2">
    <source>
        <dbReference type="EMBL" id="MCY0388426.1"/>
    </source>
</evidence>